<dbReference type="EMBL" id="CP030054">
    <property type="protein sequence ID" value="QAU50501.1"/>
    <property type="molecule type" value="Genomic_DNA"/>
</dbReference>
<geneLocation type="plasmid" evidence="2 4">
    <name>unnamed1</name>
</geneLocation>
<dbReference type="AlphaFoldDB" id="A0AAE6CC61"/>
<evidence type="ECO:0000313" key="2">
    <source>
        <dbReference type="EMBL" id="QAU50501.1"/>
    </source>
</evidence>
<sequence>MEARLQQTRQDQKIVTWWTTPPQGAQLFHSGEIDIMPTFSNRAYQLIAQGDGLAICWNQAFYNSYGWVIPKGNPKAELTRRLIVFSLEPESQAARCAKIGAGPSNVNAYQFMSKDVSR</sequence>
<keyword evidence="1" id="KW-0574">Periplasm</keyword>
<reference evidence="2 4" key="1">
    <citation type="submission" date="2018-06" db="EMBL/GenBank/DDBJ databases">
        <title>Comparative genomics of rhizobia nodulating Arachis hypogaea in China.</title>
        <authorList>
            <person name="Li Y."/>
        </authorList>
    </citation>
    <scope>NUCLEOTIDE SEQUENCE [LARGE SCALE GENOMIC DNA]</scope>
    <source>
        <strain evidence="2 4">CCBAU 51670</strain>
        <plasmid evidence="2 4">unnamed1</plasmid>
    </source>
</reference>
<keyword evidence="2" id="KW-0614">Plasmid</keyword>
<evidence type="ECO:0000313" key="3">
    <source>
        <dbReference type="EMBL" id="RXH13349.1"/>
    </source>
</evidence>
<proteinExistence type="predicted"/>
<dbReference type="KEGG" id="bgz:XH91_34120"/>
<keyword evidence="5" id="KW-1185">Reference proteome</keyword>
<accession>A0AAE6CC61</accession>
<reference evidence="3 5" key="2">
    <citation type="submission" date="2018-10" db="EMBL/GenBank/DDBJ databases">
        <title>Bradyrhizobium sp. nov., effective nodules isolated from peanut in China.</title>
        <authorList>
            <person name="Li Y."/>
        </authorList>
    </citation>
    <scope>NUCLEOTIDE SEQUENCE [LARGE SCALE GENOMIC DNA]</scope>
    <source>
        <strain evidence="3 5">CCBAU 53426</strain>
    </source>
</reference>
<dbReference type="EMBL" id="RDQZ01000010">
    <property type="protein sequence ID" value="RXH13349.1"/>
    <property type="molecule type" value="Genomic_DNA"/>
</dbReference>
<evidence type="ECO:0000313" key="5">
    <source>
        <dbReference type="Proteomes" id="UP000290401"/>
    </source>
</evidence>
<dbReference type="InterPro" id="IPR006059">
    <property type="entry name" value="SBP"/>
</dbReference>
<protein>
    <submittedName>
        <fullName evidence="3">Extracellular solute-binding protein</fullName>
    </submittedName>
</protein>
<dbReference type="SUPFAM" id="SSF53850">
    <property type="entry name" value="Periplasmic binding protein-like II"/>
    <property type="match status" value="1"/>
</dbReference>
<evidence type="ECO:0000256" key="1">
    <source>
        <dbReference type="ARBA" id="ARBA00022764"/>
    </source>
</evidence>
<dbReference type="Proteomes" id="UP000288972">
    <property type="component" value="Plasmid unnamed1"/>
</dbReference>
<evidence type="ECO:0000313" key="4">
    <source>
        <dbReference type="Proteomes" id="UP000288972"/>
    </source>
</evidence>
<organism evidence="2 4">
    <name type="scientific">Bradyrhizobium guangzhouense</name>
    <dbReference type="NCBI Taxonomy" id="1325095"/>
    <lineage>
        <taxon>Bacteria</taxon>
        <taxon>Pseudomonadati</taxon>
        <taxon>Pseudomonadota</taxon>
        <taxon>Alphaproteobacteria</taxon>
        <taxon>Hyphomicrobiales</taxon>
        <taxon>Nitrobacteraceae</taxon>
        <taxon>Bradyrhizobium</taxon>
    </lineage>
</organism>
<dbReference type="Gene3D" id="3.40.190.10">
    <property type="entry name" value="Periplasmic binding protein-like II"/>
    <property type="match status" value="1"/>
</dbReference>
<dbReference type="Pfam" id="PF13416">
    <property type="entry name" value="SBP_bac_8"/>
    <property type="match status" value="1"/>
</dbReference>
<dbReference type="Proteomes" id="UP000290401">
    <property type="component" value="Unassembled WGS sequence"/>
</dbReference>
<name>A0AAE6CC61_9BRAD</name>
<gene>
    <name evidence="3" type="ORF">EAS56_15135</name>
    <name evidence="2" type="ORF">XH91_34120</name>
</gene>